<proteinExistence type="predicted"/>
<dbReference type="EMBL" id="JAHRHJ020000005">
    <property type="protein sequence ID" value="KAH9316046.1"/>
    <property type="molecule type" value="Genomic_DNA"/>
</dbReference>
<evidence type="ECO:0000313" key="3">
    <source>
        <dbReference type="Proteomes" id="UP000824469"/>
    </source>
</evidence>
<reference evidence="2 3" key="1">
    <citation type="journal article" date="2021" name="Nat. Plants">
        <title>The Taxus genome provides insights into paclitaxel biosynthesis.</title>
        <authorList>
            <person name="Xiong X."/>
            <person name="Gou J."/>
            <person name="Liao Q."/>
            <person name="Li Y."/>
            <person name="Zhou Q."/>
            <person name="Bi G."/>
            <person name="Li C."/>
            <person name="Du R."/>
            <person name="Wang X."/>
            <person name="Sun T."/>
            <person name="Guo L."/>
            <person name="Liang H."/>
            <person name="Lu P."/>
            <person name="Wu Y."/>
            <person name="Zhang Z."/>
            <person name="Ro D.K."/>
            <person name="Shang Y."/>
            <person name="Huang S."/>
            <person name="Yan J."/>
        </authorList>
    </citation>
    <scope>NUCLEOTIDE SEQUENCE [LARGE SCALE GENOMIC DNA]</scope>
    <source>
        <strain evidence="2">Ta-2019</strain>
    </source>
</reference>
<evidence type="ECO:0000313" key="2">
    <source>
        <dbReference type="EMBL" id="KAH9316046.1"/>
    </source>
</evidence>
<dbReference type="Proteomes" id="UP000824469">
    <property type="component" value="Unassembled WGS sequence"/>
</dbReference>
<accession>A0AA38G414</accession>
<evidence type="ECO:0000256" key="1">
    <source>
        <dbReference type="SAM" id="MobiDB-lite"/>
    </source>
</evidence>
<organism evidence="2 3">
    <name type="scientific">Taxus chinensis</name>
    <name type="common">Chinese yew</name>
    <name type="synonym">Taxus wallichiana var. chinensis</name>
    <dbReference type="NCBI Taxonomy" id="29808"/>
    <lineage>
        <taxon>Eukaryota</taxon>
        <taxon>Viridiplantae</taxon>
        <taxon>Streptophyta</taxon>
        <taxon>Embryophyta</taxon>
        <taxon>Tracheophyta</taxon>
        <taxon>Spermatophyta</taxon>
        <taxon>Pinopsida</taxon>
        <taxon>Pinidae</taxon>
        <taxon>Conifers II</taxon>
        <taxon>Cupressales</taxon>
        <taxon>Taxaceae</taxon>
        <taxon>Taxus</taxon>
    </lineage>
</organism>
<dbReference type="AlphaFoldDB" id="A0AA38G414"/>
<comment type="caution">
    <text evidence="2">The sequence shown here is derived from an EMBL/GenBank/DDBJ whole genome shotgun (WGS) entry which is preliminary data.</text>
</comment>
<keyword evidence="3" id="KW-1185">Reference proteome</keyword>
<sequence length="50" mass="5972">MELEEIRNEAMLSMEKNQAQNKKTFDKKSKARVFNESDLVLKWDEDLENP</sequence>
<gene>
    <name evidence="2" type="ORF">KI387_024673</name>
</gene>
<name>A0AA38G414_TAXCH</name>
<feature type="non-terminal residue" evidence="2">
    <location>
        <position position="50"/>
    </location>
</feature>
<feature type="region of interest" description="Disordered" evidence="1">
    <location>
        <begin position="1"/>
        <end position="28"/>
    </location>
</feature>
<protein>
    <submittedName>
        <fullName evidence="2">Uncharacterized protein</fullName>
    </submittedName>
</protein>